<organism evidence="2">
    <name type="scientific">Zooxanthella nutricula</name>
    <dbReference type="NCBI Taxonomy" id="1333877"/>
    <lineage>
        <taxon>Eukaryota</taxon>
        <taxon>Sar</taxon>
        <taxon>Alveolata</taxon>
        <taxon>Dinophyceae</taxon>
        <taxon>Peridiniales</taxon>
        <taxon>Peridiniales incertae sedis</taxon>
        <taxon>Zooxanthella</taxon>
    </lineage>
</organism>
<feature type="domain" description="ORC1/DEAH AAA+ ATPase" evidence="1">
    <location>
        <begin position="71"/>
        <end position="201"/>
    </location>
</feature>
<dbReference type="GO" id="GO:0006270">
    <property type="term" value="P:DNA replication initiation"/>
    <property type="evidence" value="ECO:0007669"/>
    <property type="project" value="TreeGrafter"/>
</dbReference>
<dbReference type="PANTHER" id="PTHR12087:SF0">
    <property type="entry name" value="ORIGIN RECOGNITION COMPLEX SUBUNIT 4"/>
    <property type="match status" value="1"/>
</dbReference>
<dbReference type="GO" id="GO:0003688">
    <property type="term" value="F:DNA replication origin binding"/>
    <property type="evidence" value="ECO:0007669"/>
    <property type="project" value="TreeGrafter"/>
</dbReference>
<dbReference type="Gene3D" id="3.40.50.300">
    <property type="entry name" value="P-loop containing nucleotide triphosphate hydrolases"/>
    <property type="match status" value="1"/>
</dbReference>
<dbReference type="SUPFAM" id="SSF52540">
    <property type="entry name" value="P-loop containing nucleoside triphosphate hydrolases"/>
    <property type="match status" value="1"/>
</dbReference>
<evidence type="ECO:0000313" key="2">
    <source>
        <dbReference type="EMBL" id="CAD9602453.1"/>
    </source>
</evidence>
<protein>
    <recommendedName>
        <fullName evidence="1">ORC1/DEAH AAA+ ATPase domain-containing protein</fullName>
    </recommendedName>
</protein>
<dbReference type="AlphaFoldDB" id="A0A6U6PIX8"/>
<dbReference type="InterPro" id="IPR027417">
    <property type="entry name" value="P-loop_NTPase"/>
</dbReference>
<dbReference type="InterPro" id="IPR016527">
    <property type="entry name" value="ORC4"/>
</dbReference>
<evidence type="ECO:0000259" key="1">
    <source>
        <dbReference type="Pfam" id="PF13401"/>
    </source>
</evidence>
<dbReference type="EMBL" id="HBGW01060332">
    <property type="protein sequence ID" value="CAD9602453.1"/>
    <property type="molecule type" value="Transcribed_RNA"/>
</dbReference>
<reference evidence="2" key="1">
    <citation type="submission" date="2021-01" db="EMBL/GenBank/DDBJ databases">
        <authorList>
            <person name="Corre E."/>
            <person name="Pelletier E."/>
            <person name="Niang G."/>
            <person name="Scheremetjew M."/>
            <person name="Finn R."/>
            <person name="Kale V."/>
            <person name="Holt S."/>
            <person name="Cochrane G."/>
            <person name="Meng A."/>
            <person name="Brown T."/>
            <person name="Cohen L."/>
        </authorList>
    </citation>
    <scope>NUCLEOTIDE SEQUENCE</scope>
    <source>
        <strain evidence="2">RCC3387</strain>
    </source>
</reference>
<name>A0A6U6PIX8_9DINO</name>
<dbReference type="InterPro" id="IPR049945">
    <property type="entry name" value="AAA_22"/>
</dbReference>
<dbReference type="PANTHER" id="PTHR12087">
    <property type="entry name" value="ORIGIN RECOGNITION COMPLEX SUBUNIT 4"/>
    <property type="match status" value="1"/>
</dbReference>
<dbReference type="GO" id="GO:0005664">
    <property type="term" value="C:nuclear origin of replication recognition complex"/>
    <property type="evidence" value="ECO:0007669"/>
    <property type="project" value="TreeGrafter"/>
</dbReference>
<sequence>MRTPAAAAGLRAWLERHADAVRQADDFLAKRLADPKVFGEHTNTQQCDEVFSIVKQSLGGEAGDHGPGGSSSVLLLGEARSGKTHVVEWCINQLREAQPRLVVLRAYGMSYSTDIECVRHLVSQVAGQLPNAPRANASFESGMEWLRAVLTDRFQQASAAVIVLDRFEYFCSRARQTLLYNLFDIAQEVGVHLSIIGMSERMDVMGMLEKRIKSRFSMRHLHSFLPTTMEELVQVLMSKLRLPARSPAGLAFKGPLLGEFHRRVEAALRAKSAQWQHHLELGRAPSWFLWQCVPVAALLHDAAAAEEAVRSSDVAPSSSIGQVEAAQPGDALRGVASPAPPAKRLRLGADAPGCLPSASPEEVRALLLSSLSETEHIVLLALFRRKDRQASATLALVFWEVQRLHEEGGLVAKFVPDNYCAAFDRLVQMRLVEVAGTGSGDPPLLYQPCHSLVHHVYTALVVDLESSSGPKLPWNPLRGLPQIVQRWSARQRQ</sequence>
<accession>A0A6U6PIX8</accession>
<proteinExistence type="predicted"/>
<dbReference type="Pfam" id="PF13401">
    <property type="entry name" value="AAA_22"/>
    <property type="match status" value="1"/>
</dbReference>
<gene>
    <name evidence="2" type="ORF">BRAN1462_LOCUS38431</name>
</gene>
<dbReference type="GO" id="GO:0016887">
    <property type="term" value="F:ATP hydrolysis activity"/>
    <property type="evidence" value="ECO:0007669"/>
    <property type="project" value="InterPro"/>
</dbReference>